<dbReference type="Gene3D" id="2.60.200.60">
    <property type="match status" value="1"/>
</dbReference>
<dbReference type="Proteomes" id="UP000006589">
    <property type="component" value="Chromosome"/>
</dbReference>
<reference evidence="2 3" key="1">
    <citation type="submission" date="2008-03" db="EMBL/GenBank/DDBJ databases">
        <title>Complete sequence of chromosome of Methylobacterium radiotolerans JCM 2831.</title>
        <authorList>
            <consortium name="US DOE Joint Genome Institute"/>
            <person name="Copeland A."/>
            <person name="Lucas S."/>
            <person name="Lapidus A."/>
            <person name="Glavina del Rio T."/>
            <person name="Dalin E."/>
            <person name="Tice H."/>
            <person name="Bruce D."/>
            <person name="Goodwin L."/>
            <person name="Pitluck S."/>
            <person name="Kiss H."/>
            <person name="Brettin T."/>
            <person name="Detter J.C."/>
            <person name="Han C."/>
            <person name="Kuske C.R."/>
            <person name="Schmutz J."/>
            <person name="Larimer F."/>
            <person name="Land M."/>
            <person name="Hauser L."/>
            <person name="Kyrpides N."/>
            <person name="Mikhailova N."/>
            <person name="Marx C.J."/>
            <person name="Richardson P."/>
        </authorList>
    </citation>
    <scope>NUCLEOTIDE SEQUENCE [LARGE SCALE GENOMIC DNA]</scope>
    <source>
        <strain evidence="3">ATCC 27329 / DSM 1819 / JCM 2831 / NBRC 15690 / NCIMB 10815 / 0-1</strain>
    </source>
</reference>
<dbReference type="KEGG" id="mrd:Mrad2831_1157"/>
<dbReference type="EMBL" id="CP001001">
    <property type="protein sequence ID" value="ACB23166.1"/>
    <property type="molecule type" value="Genomic_DNA"/>
</dbReference>
<name>B1M1Y1_METRJ</name>
<feature type="region of interest" description="Disordered" evidence="1">
    <location>
        <begin position="1"/>
        <end position="30"/>
    </location>
</feature>
<dbReference type="AlphaFoldDB" id="B1M1Y1"/>
<dbReference type="Pfam" id="PF05488">
    <property type="entry name" value="PAAR_motif"/>
    <property type="match status" value="1"/>
</dbReference>
<evidence type="ECO:0000256" key="1">
    <source>
        <dbReference type="SAM" id="MobiDB-lite"/>
    </source>
</evidence>
<dbReference type="STRING" id="426355.Mrad2831_1157"/>
<dbReference type="HOGENOM" id="CLU_148568_0_0_5"/>
<dbReference type="OrthoDB" id="9807902at2"/>
<gene>
    <name evidence="2" type="ordered locus">Mrad2831_1157</name>
</gene>
<evidence type="ECO:0000313" key="2">
    <source>
        <dbReference type="EMBL" id="ACB23166.1"/>
    </source>
</evidence>
<dbReference type="CDD" id="cd14737">
    <property type="entry name" value="PAAR_1"/>
    <property type="match status" value="1"/>
</dbReference>
<evidence type="ECO:0000313" key="3">
    <source>
        <dbReference type="Proteomes" id="UP000006589"/>
    </source>
</evidence>
<accession>B1M1Y1</accession>
<protein>
    <submittedName>
        <fullName evidence="2">PAAR repeat-containing protein</fullName>
    </submittedName>
</protein>
<sequence length="100" mass="9918">MPALTRKGDLGSGHGCHFPPTVATEGSPDVLIDGKPALRVGDAYAAHGCPSCPKPSHGRKLSAGSPTVFINGRAAGRVGDAIDCGGKASVGSPTVILDEG</sequence>
<dbReference type="RefSeq" id="WP_012318156.1">
    <property type="nucleotide sequence ID" value="NC_010505.1"/>
</dbReference>
<dbReference type="InterPro" id="IPR008727">
    <property type="entry name" value="PAAR_motif"/>
</dbReference>
<proteinExistence type="predicted"/>
<dbReference type="eggNOG" id="COG4104">
    <property type="taxonomic scope" value="Bacteria"/>
</dbReference>
<dbReference type="PATRIC" id="fig|426355.14.peg.1199"/>
<organism evidence="2 3">
    <name type="scientific">Methylobacterium radiotolerans (strain ATCC 27329 / DSM 1819 / JCM 2831 / NBRC 15690 / NCIMB 10815 / 0-1)</name>
    <dbReference type="NCBI Taxonomy" id="426355"/>
    <lineage>
        <taxon>Bacteria</taxon>
        <taxon>Pseudomonadati</taxon>
        <taxon>Pseudomonadota</taxon>
        <taxon>Alphaproteobacteria</taxon>
        <taxon>Hyphomicrobiales</taxon>
        <taxon>Methylobacteriaceae</taxon>
        <taxon>Methylobacterium</taxon>
    </lineage>
</organism>
<dbReference type="GeneID" id="6137175"/>